<keyword evidence="2 7" id="KW-0547">Nucleotide-binding</keyword>
<evidence type="ECO:0000256" key="3">
    <source>
        <dbReference type="ARBA" id="ARBA00022777"/>
    </source>
</evidence>
<feature type="region of interest" description="Disordered" evidence="8">
    <location>
        <begin position="756"/>
        <end position="793"/>
    </location>
</feature>
<dbReference type="PROSITE" id="PS00108">
    <property type="entry name" value="PROTEIN_KINASE_ST"/>
    <property type="match status" value="1"/>
</dbReference>
<feature type="region of interest" description="Disordered" evidence="8">
    <location>
        <begin position="148"/>
        <end position="168"/>
    </location>
</feature>
<dbReference type="InterPro" id="IPR008271">
    <property type="entry name" value="Ser/Thr_kinase_AS"/>
</dbReference>
<dbReference type="PROSITE" id="PS50011">
    <property type="entry name" value="PROTEIN_KINASE_DOM"/>
    <property type="match status" value="1"/>
</dbReference>
<gene>
    <name evidence="11" type="ORF">PAUS00366_LOCUS5774</name>
</gene>
<comment type="similarity">
    <text evidence="6">Belongs to the protein kinase superfamily. Ser/Thr protein kinase family. GCN2 subfamily.</text>
</comment>
<proteinExistence type="inferred from homology"/>
<keyword evidence="9" id="KW-1133">Transmembrane helix</keyword>
<evidence type="ECO:0000256" key="8">
    <source>
        <dbReference type="SAM" id="MobiDB-lite"/>
    </source>
</evidence>
<dbReference type="PROSITE" id="PS00107">
    <property type="entry name" value="PROTEIN_KINASE_ATP"/>
    <property type="match status" value="1"/>
</dbReference>
<feature type="compositionally biased region" description="Low complexity" evidence="8">
    <location>
        <begin position="756"/>
        <end position="767"/>
    </location>
</feature>
<dbReference type="GO" id="GO:0005737">
    <property type="term" value="C:cytoplasm"/>
    <property type="evidence" value="ECO:0007669"/>
    <property type="project" value="TreeGrafter"/>
</dbReference>
<evidence type="ECO:0000256" key="6">
    <source>
        <dbReference type="ARBA" id="ARBA00037982"/>
    </source>
</evidence>
<feature type="compositionally biased region" description="Polar residues" evidence="8">
    <location>
        <begin position="83"/>
        <end position="98"/>
    </location>
</feature>
<feature type="transmembrane region" description="Helical" evidence="9">
    <location>
        <begin position="370"/>
        <end position="390"/>
    </location>
</feature>
<evidence type="ECO:0000256" key="7">
    <source>
        <dbReference type="PROSITE-ProRule" id="PRU10141"/>
    </source>
</evidence>
<evidence type="ECO:0000256" key="2">
    <source>
        <dbReference type="ARBA" id="ARBA00022741"/>
    </source>
</evidence>
<keyword evidence="9" id="KW-0472">Membrane</keyword>
<dbReference type="InterPro" id="IPR050339">
    <property type="entry name" value="CC_SR_Kinase"/>
</dbReference>
<feature type="region of interest" description="Disordered" evidence="8">
    <location>
        <begin position="78"/>
        <end position="99"/>
    </location>
</feature>
<feature type="compositionally biased region" description="Acidic residues" evidence="8">
    <location>
        <begin position="1"/>
        <end position="12"/>
    </location>
</feature>
<feature type="compositionally biased region" description="Low complexity" evidence="8">
    <location>
        <begin position="682"/>
        <end position="696"/>
    </location>
</feature>
<dbReference type="Gene3D" id="3.30.200.20">
    <property type="entry name" value="Phosphorylase Kinase, domain 1"/>
    <property type="match status" value="1"/>
</dbReference>
<dbReference type="EMBL" id="HBIX01007402">
    <property type="protein sequence ID" value="CAE0713022.1"/>
    <property type="molecule type" value="Transcribed_RNA"/>
</dbReference>
<reference evidence="11" key="1">
    <citation type="submission" date="2021-01" db="EMBL/GenBank/DDBJ databases">
        <authorList>
            <person name="Corre E."/>
            <person name="Pelletier E."/>
            <person name="Niang G."/>
            <person name="Scheremetjew M."/>
            <person name="Finn R."/>
            <person name="Kale V."/>
            <person name="Holt S."/>
            <person name="Cochrane G."/>
            <person name="Meng A."/>
            <person name="Brown T."/>
            <person name="Cohen L."/>
        </authorList>
    </citation>
    <scope>NUCLEOTIDE SEQUENCE</scope>
    <source>
        <strain evidence="11">10249 10 AB</strain>
    </source>
</reference>
<organism evidence="11">
    <name type="scientific">Pseudo-nitzschia australis</name>
    <dbReference type="NCBI Taxonomy" id="44445"/>
    <lineage>
        <taxon>Eukaryota</taxon>
        <taxon>Sar</taxon>
        <taxon>Stramenopiles</taxon>
        <taxon>Ochrophyta</taxon>
        <taxon>Bacillariophyta</taxon>
        <taxon>Bacillariophyceae</taxon>
        <taxon>Bacillariophycidae</taxon>
        <taxon>Bacillariales</taxon>
        <taxon>Bacillariaceae</taxon>
        <taxon>Pseudo-nitzschia</taxon>
    </lineage>
</organism>
<accession>A0A7S4EHJ7</accession>
<keyword evidence="5" id="KW-0652">Protein synthesis inhibitor</keyword>
<feature type="binding site" evidence="7">
    <location>
        <position position="571"/>
    </location>
    <ligand>
        <name>ATP</name>
        <dbReference type="ChEBI" id="CHEBI:30616"/>
    </ligand>
</feature>
<feature type="region of interest" description="Disordered" evidence="8">
    <location>
        <begin position="682"/>
        <end position="701"/>
    </location>
</feature>
<dbReference type="GO" id="GO:0005524">
    <property type="term" value="F:ATP binding"/>
    <property type="evidence" value="ECO:0007669"/>
    <property type="project" value="UniProtKB-UniRule"/>
</dbReference>
<keyword evidence="4 7" id="KW-0067">ATP-binding</keyword>
<feature type="region of interest" description="Disordered" evidence="8">
    <location>
        <begin position="1"/>
        <end position="43"/>
    </location>
</feature>
<keyword evidence="1" id="KW-0808">Transferase</keyword>
<dbReference type="SUPFAM" id="SSF56112">
    <property type="entry name" value="Protein kinase-like (PK-like)"/>
    <property type="match status" value="1"/>
</dbReference>
<dbReference type="PANTHER" id="PTHR11042">
    <property type="entry name" value="EUKARYOTIC TRANSLATION INITIATION FACTOR 2-ALPHA KINASE EIF2-ALPHA KINASE -RELATED"/>
    <property type="match status" value="1"/>
</dbReference>
<protein>
    <recommendedName>
        <fullName evidence="10">Protein kinase domain-containing protein</fullName>
    </recommendedName>
</protein>
<feature type="region of interest" description="Disordered" evidence="8">
    <location>
        <begin position="889"/>
        <end position="934"/>
    </location>
</feature>
<dbReference type="AlphaFoldDB" id="A0A7S4EHJ7"/>
<dbReference type="GO" id="GO:0017148">
    <property type="term" value="P:negative regulation of translation"/>
    <property type="evidence" value="ECO:0007669"/>
    <property type="project" value="UniProtKB-KW"/>
</dbReference>
<feature type="compositionally biased region" description="Basic and acidic residues" evidence="8">
    <location>
        <begin position="14"/>
        <end position="29"/>
    </location>
</feature>
<feature type="domain" description="Protein kinase" evidence="10">
    <location>
        <begin position="541"/>
        <end position="1019"/>
    </location>
</feature>
<dbReference type="Pfam" id="PF00069">
    <property type="entry name" value="Pkinase"/>
    <property type="match status" value="2"/>
</dbReference>
<dbReference type="InterPro" id="IPR011009">
    <property type="entry name" value="Kinase-like_dom_sf"/>
</dbReference>
<feature type="region of interest" description="Disordered" evidence="8">
    <location>
        <begin position="714"/>
        <end position="739"/>
    </location>
</feature>
<dbReference type="Gene3D" id="1.10.510.10">
    <property type="entry name" value="Transferase(Phosphotransferase) domain 1"/>
    <property type="match status" value="1"/>
</dbReference>
<dbReference type="PANTHER" id="PTHR11042:SF187">
    <property type="entry name" value="EUKARYOTIC TRANSLATION INITIATION FACTOR 2-ALPHA KINASE 2"/>
    <property type="match status" value="1"/>
</dbReference>
<feature type="compositionally biased region" description="Low complexity" evidence="8">
    <location>
        <begin position="412"/>
        <end position="423"/>
    </location>
</feature>
<feature type="compositionally biased region" description="Polar residues" evidence="8">
    <location>
        <begin position="715"/>
        <end position="726"/>
    </location>
</feature>
<sequence length="1131" mass="125042">MDDDEIEQDNDNDNNNHNHNHDNDDDHTSSSRRRKKSKDSRTTVILQREDVMVQQISTNTGASVWNVTLGTLQALEFGEGNGSEVQPRTSRGQASGDQLRQPVEQGLLPTGDEPIIENENEKENIHFDKHDTASPTKLPNVLFSEDGTSITAVDPSGNSNSNDRTKSSGVMWSREFPNIVASVFGLNGKSWEPLTVLDEHGAGATVSTINNGDTPLLPQPDELYNNFDQNMFSKDPMDLAAESSELALFHQQPNNIYDREFMPAYRTDHLNHGRDWLFQNAIRQHRRRQQAPPLLPSFSSEKSMFLIADSEDTGLDDFARSNLEHFTPNYLQIAPPEGYNEAKLQPIQPLFCLSPNSNMCVSIDTQGLHLRWPILLLAALGVAAVAIVGYRRFYEQTPKKITKDEERQLKNSSESTAASSHISSSRTSHVSFKECDNHMAYSADNLNFANTGIVRSHSMPGNMEQTNLMSMVQTTTNHFKQEHITPITKASTTNRSPKSDDADPIESTPILELEATSSQYGVELIYGDIPLIRYTRYAFEFEEIGALGKGGFGSVFQCRNQLDKREYAIKKILIRSDSKFPVLKRTLREVKSLALLDHSNIVRYYTAWLENEQMNDGSNGDKHSEGAPGASDYYSMFTRTSQANRLESSPDFSRSARSPMWKTKKDFANPFGTGWGLPSVSDNSFSSSSGQNHSISGVPDVQDDIGFVFDRSSAEGEQSGTAGTNESVEKQAATEPKSISNSDAYAISFQSVSSSKSSIEESPSGRSQEGRKQSEDTWEENNSNSVKEEGSTAAEPTISQRYILYILMQFCSQKTLADFLLNEDARKGPSGSSIGGIDIPYALNLFLQTCQGVKHVHSQGLIHRDLKPNNIFIDDTGAVKVGDFGLSRASSDSSEGGGEAEPSALAGSSNNDNSADITAGVGTRSYASPEQMKGGSDYDSSTDIYSLGIILFELCYPMYTGMERNIVLSKLRNHILPDQWIKTVAVDFPKLDSLLLSMISNKPEDRPTAQAVVQQIQWILEGFTISSLDKRDYEGSILLRVETINSLHQTMSLLQQAALPNLIDIVQYGLRSSTNKGKMKSIMEFAIVPRPQQPEDAPECSPTSIGALLVKTLSDNPQILLIRQVSATKYT</sequence>
<evidence type="ECO:0000256" key="9">
    <source>
        <dbReference type="SAM" id="Phobius"/>
    </source>
</evidence>
<evidence type="ECO:0000256" key="1">
    <source>
        <dbReference type="ARBA" id="ARBA00022679"/>
    </source>
</evidence>
<feature type="region of interest" description="Disordered" evidence="8">
    <location>
        <begin position="404"/>
        <end position="423"/>
    </location>
</feature>
<dbReference type="GO" id="GO:0004694">
    <property type="term" value="F:eukaryotic translation initiation factor 2alpha kinase activity"/>
    <property type="evidence" value="ECO:0007669"/>
    <property type="project" value="TreeGrafter"/>
</dbReference>
<evidence type="ECO:0000259" key="10">
    <source>
        <dbReference type="PROSITE" id="PS50011"/>
    </source>
</evidence>
<evidence type="ECO:0000313" key="11">
    <source>
        <dbReference type="EMBL" id="CAE0713022.1"/>
    </source>
</evidence>
<evidence type="ECO:0000256" key="4">
    <source>
        <dbReference type="ARBA" id="ARBA00022840"/>
    </source>
</evidence>
<dbReference type="InterPro" id="IPR000719">
    <property type="entry name" value="Prot_kinase_dom"/>
</dbReference>
<dbReference type="SMART" id="SM00220">
    <property type="entry name" value="S_TKc"/>
    <property type="match status" value="1"/>
</dbReference>
<name>A0A7S4EHJ7_9STRA</name>
<dbReference type="GO" id="GO:0005634">
    <property type="term" value="C:nucleus"/>
    <property type="evidence" value="ECO:0007669"/>
    <property type="project" value="TreeGrafter"/>
</dbReference>
<keyword evidence="9" id="KW-0812">Transmembrane</keyword>
<feature type="compositionally biased region" description="Low complexity" evidence="8">
    <location>
        <begin position="889"/>
        <end position="909"/>
    </location>
</feature>
<dbReference type="InterPro" id="IPR017441">
    <property type="entry name" value="Protein_kinase_ATP_BS"/>
</dbReference>
<keyword evidence="3" id="KW-0418">Kinase</keyword>
<evidence type="ECO:0000256" key="5">
    <source>
        <dbReference type="ARBA" id="ARBA00023193"/>
    </source>
</evidence>